<dbReference type="AlphaFoldDB" id="A0A286FDF7"/>
<dbReference type="PIRSF" id="PIRSF005357">
    <property type="entry name" value="UCP005357"/>
    <property type="match status" value="1"/>
</dbReference>
<gene>
    <name evidence="1" type="ORF">SAMN06269250_1734</name>
</gene>
<dbReference type="InterPro" id="IPR007152">
    <property type="entry name" value="DUF354"/>
</dbReference>
<protein>
    <recommendedName>
        <fullName evidence="3">DUF354 domain-containing protein</fullName>
    </recommendedName>
</protein>
<evidence type="ECO:0008006" key="3">
    <source>
        <dbReference type="Google" id="ProtNLM"/>
    </source>
</evidence>
<proteinExistence type="predicted"/>
<name>A0A286FDF7_9BACT</name>
<dbReference type="EMBL" id="OCNH01000001">
    <property type="protein sequence ID" value="SOD81277.1"/>
    <property type="molecule type" value="Genomic_DNA"/>
</dbReference>
<accession>A0A286FDF7</accession>
<evidence type="ECO:0000313" key="1">
    <source>
        <dbReference type="EMBL" id="SOD81277.1"/>
    </source>
</evidence>
<dbReference type="PANTHER" id="PTHR39662:SF1">
    <property type="entry name" value="DUF354 DOMAIN-CONTAINING PROTEIN"/>
    <property type="match status" value="1"/>
</dbReference>
<dbReference type="PANTHER" id="PTHR39662">
    <property type="entry name" value="DUF354 DOMAIN-CONTAINING PROTEIN-RELATED"/>
    <property type="match status" value="1"/>
</dbReference>
<dbReference type="Proteomes" id="UP000219452">
    <property type="component" value="Unassembled WGS sequence"/>
</dbReference>
<evidence type="ECO:0000313" key="2">
    <source>
        <dbReference type="Proteomes" id="UP000219452"/>
    </source>
</evidence>
<dbReference type="OrthoDB" id="7058268at2"/>
<dbReference type="SUPFAM" id="SSF53756">
    <property type="entry name" value="UDP-Glycosyltransferase/glycogen phosphorylase"/>
    <property type="match status" value="1"/>
</dbReference>
<keyword evidence="2" id="KW-1185">Reference proteome</keyword>
<organism evidence="1 2">
    <name type="scientific">Spirosoma fluviale</name>
    <dbReference type="NCBI Taxonomy" id="1597977"/>
    <lineage>
        <taxon>Bacteria</taxon>
        <taxon>Pseudomonadati</taxon>
        <taxon>Bacteroidota</taxon>
        <taxon>Cytophagia</taxon>
        <taxon>Cytophagales</taxon>
        <taxon>Cytophagaceae</taxon>
        <taxon>Spirosoma</taxon>
    </lineage>
</organism>
<sequence length="365" mass="41214">MKKILVDINHPAHVHLFKYSIEEFKQKGYQVIVTAKNVKSITDLLNVYGISFILVGAKKDALVLKYVYELLHILKLMWIVTREKIDIGIGVSMVLPVVSKLTRMKSFSLDDDDLVVTPIAGKFISIADVIVTPSSLSAEDRGPNRVCHASFHELAYLHPDRFVPDPGILAEVGVAPGEPFFILRFNAFKAHHDGGALGLSLEQKLLLVNLLKPYGRLFITTERDIEPELKPFQMPVSPEKIHSLMYYATMFIGDSQTMISEAALLGTPAIKLNSFAGRLSIPNEIENRYGLCYSFLPTDFDRMLAEIRQLLKLPDLKAEWGRRRQRMLTDKVDLTSFLVRLVSCFPASVDQQKKPTVHSTKSYRE</sequence>
<reference evidence="2" key="1">
    <citation type="submission" date="2017-09" db="EMBL/GenBank/DDBJ databases">
        <authorList>
            <person name="Varghese N."/>
            <person name="Submissions S."/>
        </authorList>
    </citation>
    <scope>NUCLEOTIDE SEQUENCE [LARGE SCALE GENOMIC DNA]</scope>
    <source>
        <strain evidence="2">DSM 29961</strain>
    </source>
</reference>
<dbReference type="Pfam" id="PF04007">
    <property type="entry name" value="DUF354"/>
    <property type="match status" value="1"/>
</dbReference>